<evidence type="ECO:0000259" key="2">
    <source>
        <dbReference type="Pfam" id="PF13581"/>
    </source>
</evidence>
<dbReference type="KEGG" id="mprn:Q3V37_04060"/>
<accession>A0AAJ6HYF1</accession>
<dbReference type="Gene3D" id="3.30.565.10">
    <property type="entry name" value="Histidine kinase-like ATPase, C-terminal domain"/>
    <property type="match status" value="1"/>
</dbReference>
<keyword evidence="4" id="KW-1185">Reference proteome</keyword>
<keyword evidence="1" id="KW-0723">Serine/threonine-protein kinase</keyword>
<organism evidence="3 4">
    <name type="scientific">Micromonospora profundi</name>
    <dbReference type="NCBI Taxonomy" id="1420889"/>
    <lineage>
        <taxon>Bacteria</taxon>
        <taxon>Bacillati</taxon>
        <taxon>Actinomycetota</taxon>
        <taxon>Actinomycetes</taxon>
        <taxon>Micromonosporales</taxon>
        <taxon>Micromonosporaceae</taxon>
        <taxon>Micromonospora</taxon>
    </lineage>
</organism>
<reference evidence="3 4" key="1">
    <citation type="submission" date="2023-07" db="EMBL/GenBank/DDBJ databases">
        <title>Micromonospora profundi TRM 95458 converts glycerol to a new osmotic compound.</title>
        <authorList>
            <person name="Lu D."/>
        </authorList>
    </citation>
    <scope>NUCLEOTIDE SEQUENCE [LARGE SCALE GENOMIC DNA]</scope>
    <source>
        <strain evidence="3 4">TRM95458</strain>
    </source>
</reference>
<dbReference type="InterPro" id="IPR036890">
    <property type="entry name" value="HATPase_C_sf"/>
</dbReference>
<gene>
    <name evidence="3" type="ORF">Q3V37_04060</name>
</gene>
<evidence type="ECO:0000313" key="3">
    <source>
        <dbReference type="EMBL" id="WLS46459.1"/>
    </source>
</evidence>
<sequence>MRVSMSLSLPRQPASVTRARHVLNTLLSLTDATEDSRGQLAVLISEACANAVMHADPGSTVDITIVIDDDACRIEIGNRGRTPLDAGLDAGLPAPLTVGGRGLPLIAALADTATFVVGPPGHVLLRITKHLGGVRAATPRRQPSPCGAPLDT</sequence>
<keyword evidence="3" id="KW-0808">Transferase</keyword>
<dbReference type="EC" id="2.7.13.3" evidence="3"/>
<dbReference type="AlphaFoldDB" id="A0AAJ6HYF1"/>
<evidence type="ECO:0000256" key="1">
    <source>
        <dbReference type="ARBA" id="ARBA00022527"/>
    </source>
</evidence>
<dbReference type="InterPro" id="IPR050267">
    <property type="entry name" value="Anti-sigma-factor_SerPK"/>
</dbReference>
<dbReference type="SUPFAM" id="SSF55874">
    <property type="entry name" value="ATPase domain of HSP90 chaperone/DNA topoisomerase II/histidine kinase"/>
    <property type="match status" value="1"/>
</dbReference>
<dbReference type="InterPro" id="IPR003594">
    <property type="entry name" value="HATPase_dom"/>
</dbReference>
<name>A0AAJ6HYF1_9ACTN</name>
<dbReference type="GO" id="GO:0005524">
    <property type="term" value="F:ATP binding"/>
    <property type="evidence" value="ECO:0007669"/>
    <property type="project" value="UniProtKB-KW"/>
</dbReference>
<dbReference type="GO" id="GO:0004674">
    <property type="term" value="F:protein serine/threonine kinase activity"/>
    <property type="evidence" value="ECO:0007669"/>
    <property type="project" value="UniProtKB-KW"/>
</dbReference>
<evidence type="ECO:0000313" key="4">
    <source>
        <dbReference type="Proteomes" id="UP001235874"/>
    </source>
</evidence>
<feature type="domain" description="Histidine kinase/HSP90-like ATPase" evidence="2">
    <location>
        <begin position="10"/>
        <end position="123"/>
    </location>
</feature>
<dbReference type="CDD" id="cd16936">
    <property type="entry name" value="HATPase_RsbW-like"/>
    <property type="match status" value="1"/>
</dbReference>
<protein>
    <submittedName>
        <fullName evidence="3">ATP-binding protein</fullName>
        <ecNumber evidence="3">2.7.13.3</ecNumber>
    </submittedName>
</protein>
<dbReference type="RefSeq" id="WP_306272888.1">
    <property type="nucleotide sequence ID" value="NZ_CP130472.1"/>
</dbReference>
<proteinExistence type="predicted"/>
<dbReference type="Pfam" id="PF13581">
    <property type="entry name" value="HATPase_c_2"/>
    <property type="match status" value="1"/>
</dbReference>
<dbReference type="Proteomes" id="UP001235874">
    <property type="component" value="Chromosome"/>
</dbReference>
<dbReference type="PANTHER" id="PTHR35526">
    <property type="entry name" value="ANTI-SIGMA-F FACTOR RSBW-RELATED"/>
    <property type="match status" value="1"/>
</dbReference>
<dbReference type="GO" id="GO:0004673">
    <property type="term" value="F:protein histidine kinase activity"/>
    <property type="evidence" value="ECO:0007669"/>
    <property type="project" value="UniProtKB-EC"/>
</dbReference>
<dbReference type="PANTHER" id="PTHR35526:SF3">
    <property type="entry name" value="ANTI-SIGMA-F FACTOR RSBW"/>
    <property type="match status" value="1"/>
</dbReference>
<keyword evidence="1" id="KW-0418">Kinase</keyword>
<keyword evidence="3" id="KW-0547">Nucleotide-binding</keyword>
<keyword evidence="3" id="KW-0067">ATP-binding</keyword>
<dbReference type="EMBL" id="CP130472">
    <property type="protein sequence ID" value="WLS46459.1"/>
    <property type="molecule type" value="Genomic_DNA"/>
</dbReference>